<name>A0A480AYR9_9BURK</name>
<dbReference type="OrthoDB" id="8557965at2"/>
<proteinExistence type="predicted"/>
<keyword evidence="2" id="KW-1185">Reference proteome</keyword>
<dbReference type="Proteomes" id="UP000301751">
    <property type="component" value="Unassembled WGS sequence"/>
</dbReference>
<evidence type="ECO:0000313" key="1">
    <source>
        <dbReference type="EMBL" id="GCL63958.1"/>
    </source>
</evidence>
<organism evidence="1 2">
    <name type="scientific">Pseudaquabacterium pictum</name>
    <dbReference type="NCBI Taxonomy" id="2315236"/>
    <lineage>
        <taxon>Bacteria</taxon>
        <taxon>Pseudomonadati</taxon>
        <taxon>Pseudomonadota</taxon>
        <taxon>Betaproteobacteria</taxon>
        <taxon>Burkholderiales</taxon>
        <taxon>Sphaerotilaceae</taxon>
        <taxon>Pseudaquabacterium</taxon>
    </lineage>
</organism>
<evidence type="ECO:0000313" key="2">
    <source>
        <dbReference type="Proteomes" id="UP000301751"/>
    </source>
</evidence>
<accession>A0A480AYR9</accession>
<dbReference type="EMBL" id="BJCL01000007">
    <property type="protein sequence ID" value="GCL63958.1"/>
    <property type="molecule type" value="Genomic_DNA"/>
</dbReference>
<comment type="caution">
    <text evidence="1">The sequence shown here is derived from an EMBL/GenBank/DDBJ whole genome shotgun (WGS) entry which is preliminary data.</text>
</comment>
<dbReference type="Gene3D" id="3.40.50.620">
    <property type="entry name" value="HUPs"/>
    <property type="match status" value="1"/>
</dbReference>
<dbReference type="AlphaFoldDB" id="A0A480AYR9"/>
<evidence type="ECO:0008006" key="3">
    <source>
        <dbReference type="Google" id="ProtNLM"/>
    </source>
</evidence>
<dbReference type="RefSeq" id="WP_137733692.1">
    <property type="nucleotide sequence ID" value="NZ_BJCL01000007.1"/>
</dbReference>
<protein>
    <recommendedName>
        <fullName evidence="3">Phosphoadenosine phosphosulphate reductase domain-containing protein</fullName>
    </recommendedName>
</protein>
<dbReference type="InterPro" id="IPR014729">
    <property type="entry name" value="Rossmann-like_a/b/a_fold"/>
</dbReference>
<reference evidence="2" key="1">
    <citation type="submission" date="2019-03" db="EMBL/GenBank/DDBJ databases">
        <title>Aquabacterium pictum sp.nov., the first bacteriochlorophyll a-containing freshwater bacterium in the genus Aquabacterium of the class Betaproteobacteria.</title>
        <authorList>
            <person name="Hirose S."/>
            <person name="Tank M."/>
            <person name="Hara E."/>
            <person name="Tamaki H."/>
            <person name="Takaichi S."/>
            <person name="Haruta S."/>
            <person name="Hanada S."/>
        </authorList>
    </citation>
    <scope>NUCLEOTIDE SEQUENCE [LARGE SCALE GENOMIC DNA]</scope>
    <source>
        <strain evidence="2">W35</strain>
    </source>
</reference>
<gene>
    <name evidence="1" type="ORF">AQPW35_30390</name>
</gene>
<dbReference type="SUPFAM" id="SSF52402">
    <property type="entry name" value="Adenine nucleotide alpha hydrolases-like"/>
    <property type="match status" value="1"/>
</dbReference>
<sequence>MTTDTTPDASTIVRSAKAFEFYAQKVWPWHRRLVAGKLAPRCSRCALSSHREPLGADGLCAPCRTAPSVAAAPKRTDHAPALQALLAAHQGAGRGAFDALLLFSGGKDSVYMLRRIRDEHPGLRVLALSIDNTFMSPIARENIDRMVARMDVDHLMVRHSRAFMAQVFRHCLTHLNADGGYGTVDFSDGELILDTARRVAAEQAIPLILCGYSRYQVENGLKLSGFESPRTRELSDRTETAGIPLTDITTGDGLRNWWRASDFPAERVARMVFPMAAWDLEEDDVRAAVRQWGLVRGGYDSPIVTNHALIPLIGVVDVHQLGYSSFEVEFCRMIREGKADLQHWRNVFELLEYTSRTGMFVRPPVDQGLAMLGLTHADLGIRFNS</sequence>